<sequence>MKPLSVQAPLFRSGLLVVVSVLSFCSKNGLFVVESFTLKRDAARCKVDREQSLQAFEATWINARRKSTSLFQQRQQARRWNGNYKHKSKKLSDVPKSKKLMLNLTANGVTKTLEKKRMETLQHVLTKAMIWKMFMSDYPNLEIELDIGDPDYLPDVIGATSKCYDNASIVFWGESGRMKVHKALDLMRRYPNAHIVHCRWAIDIESFMGPFVEYLETELFDEDTSWWKGKFSFASLPLEVWDFINEDTGTILIEKSDLSWRELDLSQLDFNRTSLDEDNI</sequence>
<name>A0A448Z9V0_9STRA</name>
<evidence type="ECO:0000313" key="1">
    <source>
        <dbReference type="EMBL" id="VEU38786.1"/>
    </source>
</evidence>
<protein>
    <submittedName>
        <fullName evidence="1">Uncharacterized protein</fullName>
    </submittedName>
</protein>
<dbReference type="OrthoDB" id="41972at2759"/>
<gene>
    <name evidence="1" type="ORF">PSNMU_V1.4_AUG-EV-PASAV3_0056180</name>
</gene>
<dbReference type="EMBL" id="CAACVS010000186">
    <property type="protein sequence ID" value="VEU38786.1"/>
    <property type="molecule type" value="Genomic_DNA"/>
</dbReference>
<dbReference type="Proteomes" id="UP000291116">
    <property type="component" value="Unassembled WGS sequence"/>
</dbReference>
<reference evidence="1 2" key="1">
    <citation type="submission" date="2019-01" db="EMBL/GenBank/DDBJ databases">
        <authorList>
            <person name="Ferrante I. M."/>
        </authorList>
    </citation>
    <scope>NUCLEOTIDE SEQUENCE [LARGE SCALE GENOMIC DNA]</scope>
    <source>
        <strain evidence="1 2">B856</strain>
    </source>
</reference>
<accession>A0A448Z9V0</accession>
<evidence type="ECO:0000313" key="2">
    <source>
        <dbReference type="Proteomes" id="UP000291116"/>
    </source>
</evidence>
<keyword evidence="2" id="KW-1185">Reference proteome</keyword>
<dbReference type="AlphaFoldDB" id="A0A448Z9V0"/>
<proteinExistence type="predicted"/>
<organism evidence="1 2">
    <name type="scientific">Pseudo-nitzschia multistriata</name>
    <dbReference type="NCBI Taxonomy" id="183589"/>
    <lineage>
        <taxon>Eukaryota</taxon>
        <taxon>Sar</taxon>
        <taxon>Stramenopiles</taxon>
        <taxon>Ochrophyta</taxon>
        <taxon>Bacillariophyta</taxon>
        <taxon>Bacillariophyceae</taxon>
        <taxon>Bacillariophycidae</taxon>
        <taxon>Bacillariales</taxon>
        <taxon>Bacillariaceae</taxon>
        <taxon>Pseudo-nitzschia</taxon>
    </lineage>
</organism>